<organism evidence="2 3">
    <name type="scientific">Geoalkalibacter halelectricus</name>
    <dbReference type="NCBI Taxonomy" id="2847045"/>
    <lineage>
        <taxon>Bacteria</taxon>
        <taxon>Pseudomonadati</taxon>
        <taxon>Thermodesulfobacteriota</taxon>
        <taxon>Desulfuromonadia</taxon>
        <taxon>Desulfuromonadales</taxon>
        <taxon>Geoalkalibacteraceae</taxon>
        <taxon>Geoalkalibacter</taxon>
    </lineage>
</organism>
<evidence type="ECO:0000259" key="1">
    <source>
        <dbReference type="Pfam" id="PF20797"/>
    </source>
</evidence>
<feature type="domain" description="HepT-like" evidence="1">
    <location>
        <begin position="46"/>
        <end position="154"/>
    </location>
</feature>
<dbReference type="Pfam" id="PF20797">
    <property type="entry name" value="HepT-like_2"/>
    <property type="match status" value="1"/>
</dbReference>
<gene>
    <name evidence="2" type="ORF">L9S41_18350</name>
</gene>
<reference evidence="2" key="1">
    <citation type="journal article" date="2022" name="Environ. Microbiol.">
        <title>Geoalkalibacter halelectricus SAP #1 sp. nov. possessing extracellular electron transfer and mineral#reducing capabilities from a haloalkaline environment.</title>
        <authorList>
            <person name="Yadav S."/>
            <person name="Singh R."/>
            <person name="Sundharam S.S."/>
            <person name="Chaudhary S."/>
            <person name="Krishnamurthi S."/>
            <person name="Patil S.A."/>
        </authorList>
    </citation>
    <scope>NUCLEOTIDE SEQUENCE</scope>
    <source>
        <strain evidence="2">SAP-1</strain>
    </source>
</reference>
<name>A0ABY5ZMB9_9BACT</name>
<accession>A0ABY5ZMB9</accession>
<evidence type="ECO:0000313" key="3">
    <source>
        <dbReference type="Proteomes" id="UP001060414"/>
    </source>
</evidence>
<dbReference type="RefSeq" id="WP_260747971.1">
    <property type="nucleotide sequence ID" value="NZ_CP092109.1"/>
</dbReference>
<keyword evidence="3" id="KW-1185">Reference proteome</keyword>
<dbReference type="EMBL" id="CP092109">
    <property type="protein sequence ID" value="UWZ79619.1"/>
    <property type="molecule type" value="Genomic_DNA"/>
</dbReference>
<proteinExistence type="predicted"/>
<protein>
    <recommendedName>
        <fullName evidence="1">HepT-like domain-containing protein</fullName>
    </recommendedName>
</protein>
<sequence>MDPLWFDIANKFRNVWREVAYVEQAISDPALSRDEDQFEHRKALTALSSSIEHVYSGLEDIFIKIVAEIDGPFTESGNWHRDLLERLENPCPGRRPAVLSAHTAGQLAELLGFRHVVRKNYPHVLYVDKVIENANLTRDCTARVAAELVAFARIMEGDPELEIIGTRPPDAR</sequence>
<dbReference type="Proteomes" id="UP001060414">
    <property type="component" value="Chromosome"/>
</dbReference>
<evidence type="ECO:0000313" key="2">
    <source>
        <dbReference type="EMBL" id="UWZ79619.1"/>
    </source>
</evidence>
<dbReference type="InterPro" id="IPR048769">
    <property type="entry name" value="HepT-like_dom"/>
</dbReference>